<evidence type="ECO:0000313" key="1">
    <source>
        <dbReference type="EMBL" id="KAF3554772.1"/>
    </source>
</evidence>
<protein>
    <submittedName>
        <fullName evidence="1">Uncharacterized protein</fullName>
    </submittedName>
</protein>
<dbReference type="EMBL" id="QGKX02000996">
    <property type="protein sequence ID" value="KAF3554772.1"/>
    <property type="molecule type" value="Genomic_DNA"/>
</dbReference>
<gene>
    <name evidence="1" type="ORF">F2Q69_00017513</name>
</gene>
<accession>A0A8S9QL79</accession>
<dbReference type="Proteomes" id="UP000712600">
    <property type="component" value="Unassembled WGS sequence"/>
</dbReference>
<dbReference type="AlphaFoldDB" id="A0A8S9QL79"/>
<evidence type="ECO:0000313" key="2">
    <source>
        <dbReference type="Proteomes" id="UP000712600"/>
    </source>
</evidence>
<sequence length="196" mass="22961">MALFIMKWMDLTLRECTIRACSKAHYRSESVKFHWLLDFISLGVVLVDILEEPNSAIELLRFLGHMAHCLRGARSSFGSSSFCIRDRTRCHYWRRATCRSFVFHELVRVRICVIKVLELDSSRDFCVAFVRNVRIVRWNLWEDLEILGGWIVFVVVDHAYRGHGWIYNQSFQVGIAISVSLRFPNTQIEVMEVVCN</sequence>
<reference evidence="1" key="1">
    <citation type="submission" date="2019-12" db="EMBL/GenBank/DDBJ databases">
        <title>Genome sequencing and annotation of Brassica cretica.</title>
        <authorList>
            <person name="Studholme D.J."/>
            <person name="Sarris P."/>
        </authorList>
    </citation>
    <scope>NUCLEOTIDE SEQUENCE</scope>
    <source>
        <strain evidence="1">PFS-109/04</strain>
        <tissue evidence="1">Leaf</tissue>
    </source>
</reference>
<proteinExistence type="predicted"/>
<organism evidence="1 2">
    <name type="scientific">Brassica cretica</name>
    <name type="common">Mustard</name>
    <dbReference type="NCBI Taxonomy" id="69181"/>
    <lineage>
        <taxon>Eukaryota</taxon>
        <taxon>Viridiplantae</taxon>
        <taxon>Streptophyta</taxon>
        <taxon>Embryophyta</taxon>
        <taxon>Tracheophyta</taxon>
        <taxon>Spermatophyta</taxon>
        <taxon>Magnoliopsida</taxon>
        <taxon>eudicotyledons</taxon>
        <taxon>Gunneridae</taxon>
        <taxon>Pentapetalae</taxon>
        <taxon>rosids</taxon>
        <taxon>malvids</taxon>
        <taxon>Brassicales</taxon>
        <taxon>Brassicaceae</taxon>
        <taxon>Brassiceae</taxon>
        <taxon>Brassica</taxon>
    </lineage>
</organism>
<comment type="caution">
    <text evidence="1">The sequence shown here is derived from an EMBL/GenBank/DDBJ whole genome shotgun (WGS) entry which is preliminary data.</text>
</comment>
<name>A0A8S9QL79_BRACR</name>